<dbReference type="Proteomes" id="UP001283361">
    <property type="component" value="Unassembled WGS sequence"/>
</dbReference>
<evidence type="ECO:0000313" key="2">
    <source>
        <dbReference type="Proteomes" id="UP001283361"/>
    </source>
</evidence>
<proteinExistence type="predicted"/>
<dbReference type="EMBL" id="JAWDGP010002060">
    <property type="protein sequence ID" value="KAK3785796.1"/>
    <property type="molecule type" value="Genomic_DNA"/>
</dbReference>
<evidence type="ECO:0000313" key="1">
    <source>
        <dbReference type="EMBL" id="KAK3785796.1"/>
    </source>
</evidence>
<gene>
    <name evidence="1" type="ORF">RRG08_050817</name>
</gene>
<comment type="caution">
    <text evidence="1">The sequence shown here is derived from an EMBL/GenBank/DDBJ whole genome shotgun (WGS) entry which is preliminary data.</text>
</comment>
<sequence length="111" mass="12711">MLLKLLCQYLTHYRLQTTVTDLYNSSIRQPTSASLRDSPIDHFCDRLKTRLSRVCCRDLRPPTAGLSRLPHSGFLSVAFGWGIVTAHLVRCACVWFSDKKMQLALVRIFVQ</sequence>
<keyword evidence="2" id="KW-1185">Reference proteome</keyword>
<organism evidence="1 2">
    <name type="scientific">Elysia crispata</name>
    <name type="common">lettuce slug</name>
    <dbReference type="NCBI Taxonomy" id="231223"/>
    <lineage>
        <taxon>Eukaryota</taxon>
        <taxon>Metazoa</taxon>
        <taxon>Spiralia</taxon>
        <taxon>Lophotrochozoa</taxon>
        <taxon>Mollusca</taxon>
        <taxon>Gastropoda</taxon>
        <taxon>Heterobranchia</taxon>
        <taxon>Euthyneura</taxon>
        <taxon>Panpulmonata</taxon>
        <taxon>Sacoglossa</taxon>
        <taxon>Placobranchoidea</taxon>
        <taxon>Plakobranchidae</taxon>
        <taxon>Elysia</taxon>
    </lineage>
</organism>
<accession>A0AAE1AEJ8</accession>
<protein>
    <submittedName>
        <fullName evidence="1">Uncharacterized protein</fullName>
    </submittedName>
</protein>
<name>A0AAE1AEJ8_9GAST</name>
<reference evidence="1" key="1">
    <citation type="journal article" date="2023" name="G3 (Bethesda)">
        <title>A reference genome for the long-term kleptoplast-retaining sea slug Elysia crispata morphotype clarki.</title>
        <authorList>
            <person name="Eastman K.E."/>
            <person name="Pendleton A.L."/>
            <person name="Shaikh M.A."/>
            <person name="Suttiyut T."/>
            <person name="Ogas R."/>
            <person name="Tomko P."/>
            <person name="Gavelis G."/>
            <person name="Widhalm J.R."/>
            <person name="Wisecaver J.H."/>
        </authorList>
    </citation>
    <scope>NUCLEOTIDE SEQUENCE</scope>
    <source>
        <strain evidence="1">ECLA1</strain>
    </source>
</reference>
<dbReference type="AlphaFoldDB" id="A0AAE1AEJ8"/>